<dbReference type="RefSeq" id="WP_406750607.1">
    <property type="nucleotide sequence ID" value="NZ_JBEWZH010000004.1"/>
</dbReference>
<reference evidence="1 2" key="1">
    <citation type="submission" date="2024-07" db="EMBL/GenBank/DDBJ databases">
        <authorList>
            <person name="Pitt A."/>
            <person name="Hahn M.W."/>
        </authorList>
    </citation>
    <scope>NUCLEOTIDE SEQUENCE [LARGE SCALE GENOMIC DNA]</scope>
    <source>
        <strain evidence="1 2">1-SAACH-A3</strain>
    </source>
</reference>
<dbReference type="InterPro" id="IPR007711">
    <property type="entry name" value="HigB-1"/>
</dbReference>
<dbReference type="EMBL" id="JBEWZH010000004">
    <property type="protein sequence ID" value="MFL0161966.1"/>
    <property type="molecule type" value="Genomic_DNA"/>
</dbReference>
<name>A0ABW8RTP8_9BACT</name>
<organism evidence="1 2">
    <name type="scientific">Aquirufa salirivi</name>
    <dbReference type="NCBI Taxonomy" id="3104729"/>
    <lineage>
        <taxon>Bacteria</taxon>
        <taxon>Pseudomonadati</taxon>
        <taxon>Bacteroidota</taxon>
        <taxon>Cytophagia</taxon>
        <taxon>Cytophagales</taxon>
        <taxon>Flectobacillaceae</taxon>
        <taxon>Aquirufa</taxon>
    </lineage>
</organism>
<dbReference type="SUPFAM" id="SSF143011">
    <property type="entry name" value="RelE-like"/>
    <property type="match status" value="1"/>
</dbReference>
<proteinExistence type="predicted"/>
<sequence>MEIIYKSRKIEKQLTDPKEMAKSFGQLARHINQRLKDLSAAENLAMMRTLPAARCHELTGDRKRELAVNVSTNYRLIFEPNHEPIPQKADGGLDWGNVTRIRIIDMEDYH</sequence>
<keyword evidence="2" id="KW-1185">Reference proteome</keyword>
<protein>
    <submittedName>
        <fullName evidence="1">Type II toxin-antitoxin system RelE/ParE family toxin</fullName>
    </submittedName>
</protein>
<evidence type="ECO:0000313" key="1">
    <source>
        <dbReference type="EMBL" id="MFL0161966.1"/>
    </source>
</evidence>
<accession>A0ABW8RTP8</accession>
<evidence type="ECO:0000313" key="2">
    <source>
        <dbReference type="Proteomes" id="UP001623558"/>
    </source>
</evidence>
<dbReference type="Gene3D" id="3.30.2310.20">
    <property type="entry name" value="RelE-like"/>
    <property type="match status" value="1"/>
</dbReference>
<dbReference type="InterPro" id="IPR035093">
    <property type="entry name" value="RelE/ParE_toxin_dom_sf"/>
</dbReference>
<gene>
    <name evidence="1" type="ORF">U0R11_06150</name>
</gene>
<comment type="caution">
    <text evidence="1">The sequence shown here is derived from an EMBL/GenBank/DDBJ whole genome shotgun (WGS) entry which is preliminary data.</text>
</comment>
<dbReference type="Pfam" id="PF05015">
    <property type="entry name" value="HigB-like_toxin"/>
    <property type="match status" value="1"/>
</dbReference>
<dbReference type="Proteomes" id="UP001623558">
    <property type="component" value="Unassembled WGS sequence"/>
</dbReference>